<dbReference type="GeneID" id="6007480"/>
<comment type="caution">
    <text evidence="3">The sequence shown here is derived from an EMBL/GenBank/DDBJ whole genome shotgun (WGS) entry which is preliminary data.</text>
</comment>
<dbReference type="KEGG" id="cci:CC1G_09290"/>
<dbReference type="eggNOG" id="ENOG502SQ2M">
    <property type="taxonomic scope" value="Eukaryota"/>
</dbReference>
<dbReference type="RefSeq" id="XP_001831025.2">
    <property type="nucleotide sequence ID" value="XM_001830973.2"/>
</dbReference>
<dbReference type="AlphaFoldDB" id="A8N869"/>
<feature type="transmembrane region" description="Helical" evidence="2">
    <location>
        <begin position="54"/>
        <end position="74"/>
    </location>
</feature>
<dbReference type="VEuPathDB" id="FungiDB:CC1G_09290"/>
<keyword evidence="2" id="KW-1133">Transmembrane helix</keyword>
<dbReference type="OrthoDB" id="3229610at2759"/>
<evidence type="ECO:0000256" key="1">
    <source>
        <dbReference type="SAM" id="MobiDB-lite"/>
    </source>
</evidence>
<dbReference type="InterPro" id="IPR052337">
    <property type="entry name" value="SAT4-like"/>
</dbReference>
<keyword evidence="4" id="KW-1185">Reference proteome</keyword>
<dbReference type="PANTHER" id="PTHR33048:SF47">
    <property type="entry name" value="INTEGRAL MEMBRANE PROTEIN-RELATED"/>
    <property type="match status" value="1"/>
</dbReference>
<name>A8N869_COPC7</name>
<reference evidence="3 4" key="1">
    <citation type="journal article" date="2010" name="Proc. Natl. Acad. Sci. U.S.A.">
        <title>Insights into evolution of multicellular fungi from the assembled chromosomes of the mushroom Coprinopsis cinerea (Coprinus cinereus).</title>
        <authorList>
            <person name="Stajich J.E."/>
            <person name="Wilke S.K."/>
            <person name="Ahren D."/>
            <person name="Au C.H."/>
            <person name="Birren B.W."/>
            <person name="Borodovsky M."/>
            <person name="Burns C."/>
            <person name="Canback B."/>
            <person name="Casselton L.A."/>
            <person name="Cheng C.K."/>
            <person name="Deng J."/>
            <person name="Dietrich F.S."/>
            <person name="Fargo D.C."/>
            <person name="Farman M.L."/>
            <person name="Gathman A.C."/>
            <person name="Goldberg J."/>
            <person name="Guigo R."/>
            <person name="Hoegger P.J."/>
            <person name="Hooker J.B."/>
            <person name="Huggins A."/>
            <person name="James T.Y."/>
            <person name="Kamada T."/>
            <person name="Kilaru S."/>
            <person name="Kodira C."/>
            <person name="Kues U."/>
            <person name="Kupfer D."/>
            <person name="Kwan H.S."/>
            <person name="Lomsadze A."/>
            <person name="Li W."/>
            <person name="Lilly W.W."/>
            <person name="Ma L.J."/>
            <person name="Mackey A.J."/>
            <person name="Manning G."/>
            <person name="Martin F."/>
            <person name="Muraguchi H."/>
            <person name="Natvig D.O."/>
            <person name="Palmerini H."/>
            <person name="Ramesh M.A."/>
            <person name="Rehmeyer C.J."/>
            <person name="Roe B.A."/>
            <person name="Shenoy N."/>
            <person name="Stanke M."/>
            <person name="Ter-Hovhannisyan V."/>
            <person name="Tunlid A."/>
            <person name="Velagapudi R."/>
            <person name="Vision T.J."/>
            <person name="Zeng Q."/>
            <person name="Zolan M.E."/>
            <person name="Pukkila P.J."/>
        </authorList>
    </citation>
    <scope>NUCLEOTIDE SEQUENCE [LARGE SCALE GENOMIC DNA]</scope>
    <source>
        <strain evidence="4">Okayama-7 / 130 / ATCC MYA-4618 / FGSC 9003</strain>
    </source>
</reference>
<keyword evidence="2" id="KW-0812">Transmembrane</keyword>
<sequence>MSNSSSPAPGTTSSVQEQLPLVIGCAVGYSLAVLSTLFRLLYQFRRRQLWWDDFWAGCAFLCTLVSVTISLKSVLPPPGDYPDSVLSFFAWGTFMMQAAVIWFSRMSILATIIRILPNPSRGRFITKASFAVFFVFWIATTVSKVFYNGTAVKLIPDRPWSLVPTIVVLILNTVATVWLVTWPAYLILRMTSLARPLRRLLTICFGTAIILLAVDIWQAANLFIEAFGLALISAHLELILSLLLANVIILATYIYRIFHNGDGSSGGSDSDTTTKQPRRGSQGRLPLPLSQQSS</sequence>
<feature type="transmembrane region" description="Helical" evidence="2">
    <location>
        <begin position="94"/>
        <end position="116"/>
    </location>
</feature>
<proteinExistence type="predicted"/>
<feature type="transmembrane region" description="Helical" evidence="2">
    <location>
        <begin position="166"/>
        <end position="188"/>
    </location>
</feature>
<protein>
    <recommendedName>
        <fullName evidence="5">Integral membrane protein</fullName>
    </recommendedName>
</protein>
<feature type="transmembrane region" description="Helical" evidence="2">
    <location>
        <begin position="128"/>
        <end position="146"/>
    </location>
</feature>
<accession>A8N869</accession>
<evidence type="ECO:0000256" key="2">
    <source>
        <dbReference type="SAM" id="Phobius"/>
    </source>
</evidence>
<feature type="transmembrane region" description="Helical" evidence="2">
    <location>
        <begin position="226"/>
        <end position="255"/>
    </location>
</feature>
<evidence type="ECO:0000313" key="3">
    <source>
        <dbReference type="EMBL" id="EAU90813.2"/>
    </source>
</evidence>
<feature type="transmembrane region" description="Helical" evidence="2">
    <location>
        <begin position="200"/>
        <end position="220"/>
    </location>
</feature>
<feature type="region of interest" description="Disordered" evidence="1">
    <location>
        <begin position="263"/>
        <end position="294"/>
    </location>
</feature>
<dbReference type="HOGENOM" id="CLU_052841_2_1_1"/>
<gene>
    <name evidence="3" type="ORF">CC1G_09290</name>
</gene>
<keyword evidence="2" id="KW-0472">Membrane</keyword>
<organism evidence="3 4">
    <name type="scientific">Coprinopsis cinerea (strain Okayama-7 / 130 / ATCC MYA-4618 / FGSC 9003)</name>
    <name type="common">Inky cap fungus</name>
    <name type="synonym">Hormographiella aspergillata</name>
    <dbReference type="NCBI Taxonomy" id="240176"/>
    <lineage>
        <taxon>Eukaryota</taxon>
        <taxon>Fungi</taxon>
        <taxon>Dikarya</taxon>
        <taxon>Basidiomycota</taxon>
        <taxon>Agaricomycotina</taxon>
        <taxon>Agaricomycetes</taxon>
        <taxon>Agaricomycetidae</taxon>
        <taxon>Agaricales</taxon>
        <taxon>Agaricineae</taxon>
        <taxon>Psathyrellaceae</taxon>
        <taxon>Coprinopsis</taxon>
    </lineage>
</organism>
<dbReference type="EMBL" id="AACS02000003">
    <property type="protein sequence ID" value="EAU90813.2"/>
    <property type="molecule type" value="Genomic_DNA"/>
</dbReference>
<dbReference type="PANTHER" id="PTHR33048">
    <property type="entry name" value="PTH11-LIKE INTEGRAL MEMBRANE PROTEIN (AFU_ORTHOLOGUE AFUA_5G11245)"/>
    <property type="match status" value="1"/>
</dbReference>
<dbReference type="InParanoid" id="A8N869"/>
<feature type="transmembrane region" description="Helical" evidence="2">
    <location>
        <begin position="20"/>
        <end position="42"/>
    </location>
</feature>
<evidence type="ECO:0008006" key="5">
    <source>
        <dbReference type="Google" id="ProtNLM"/>
    </source>
</evidence>
<dbReference type="Proteomes" id="UP000001861">
    <property type="component" value="Unassembled WGS sequence"/>
</dbReference>
<dbReference type="OMA" id="FIRITHT"/>
<evidence type="ECO:0000313" key="4">
    <source>
        <dbReference type="Proteomes" id="UP000001861"/>
    </source>
</evidence>